<name>A0A6J7X1A0_9CAUD</name>
<evidence type="ECO:0000313" key="1">
    <source>
        <dbReference type="EMBL" id="CAB5222865.1"/>
    </source>
</evidence>
<gene>
    <name evidence="1" type="ORF">UFOVP378_34</name>
</gene>
<reference evidence="1" key="1">
    <citation type="submission" date="2020-05" db="EMBL/GenBank/DDBJ databases">
        <authorList>
            <person name="Chiriac C."/>
            <person name="Salcher M."/>
            <person name="Ghai R."/>
            <person name="Kavagutti S V."/>
        </authorList>
    </citation>
    <scope>NUCLEOTIDE SEQUENCE</scope>
</reference>
<accession>A0A6J7X1A0</accession>
<organism evidence="1">
    <name type="scientific">uncultured Caudovirales phage</name>
    <dbReference type="NCBI Taxonomy" id="2100421"/>
    <lineage>
        <taxon>Viruses</taxon>
        <taxon>Duplodnaviria</taxon>
        <taxon>Heunggongvirae</taxon>
        <taxon>Uroviricota</taxon>
        <taxon>Caudoviricetes</taxon>
        <taxon>Peduoviridae</taxon>
        <taxon>Maltschvirus</taxon>
        <taxon>Maltschvirus maltsch</taxon>
    </lineage>
</organism>
<protein>
    <submittedName>
        <fullName evidence="1">Uncharacterized protein</fullName>
    </submittedName>
</protein>
<proteinExistence type="predicted"/>
<dbReference type="EMBL" id="LR798306">
    <property type="protein sequence ID" value="CAB5222865.1"/>
    <property type="molecule type" value="Genomic_DNA"/>
</dbReference>
<sequence length="51" mass="6115">MKTAYLTRVRSLYCVQGVPTHIQRHNMREWIKSIRFLGDKWLLAKQVGRTQ</sequence>